<dbReference type="NCBIfam" id="TIGR01300">
    <property type="entry name" value="CPA3_mnhG_phaG"/>
    <property type="match status" value="1"/>
</dbReference>
<reference evidence="1 2" key="1">
    <citation type="submission" date="2016-04" db="EMBL/GenBank/DDBJ databases">
        <title>Complete genome sequence of natural rubber-degrading, novel Gram-negative bacterium, Rhizobacter gummiphilus strain NS21.</title>
        <authorList>
            <person name="Tabata M."/>
            <person name="Kasai D."/>
            <person name="Fukuda M."/>
        </authorList>
    </citation>
    <scope>NUCLEOTIDE SEQUENCE [LARGE SCALE GENOMIC DNA]</scope>
    <source>
        <strain evidence="1 2">NS21</strain>
    </source>
</reference>
<dbReference type="OrthoDB" id="9813804at2"/>
<dbReference type="GO" id="GO:0015385">
    <property type="term" value="F:sodium:proton antiporter activity"/>
    <property type="evidence" value="ECO:0007669"/>
    <property type="project" value="TreeGrafter"/>
</dbReference>
<accession>A0A1W6LCA8</accession>
<proteinExistence type="predicted"/>
<dbReference type="AlphaFoldDB" id="A0A1W6LCA8"/>
<keyword evidence="2" id="KW-1185">Reference proteome</keyword>
<dbReference type="Proteomes" id="UP000193427">
    <property type="component" value="Chromosome"/>
</dbReference>
<evidence type="ECO:0000313" key="1">
    <source>
        <dbReference type="EMBL" id="ARN21863.1"/>
    </source>
</evidence>
<dbReference type="PANTHER" id="PTHR34703:SF1">
    <property type="entry name" value="ANTIPORTER SUBUNIT MNHG2-RELATED"/>
    <property type="match status" value="1"/>
</dbReference>
<organism evidence="1 2">
    <name type="scientific">Piscinibacter gummiphilus</name>
    <dbReference type="NCBI Taxonomy" id="946333"/>
    <lineage>
        <taxon>Bacteria</taxon>
        <taxon>Pseudomonadati</taxon>
        <taxon>Pseudomonadota</taxon>
        <taxon>Betaproteobacteria</taxon>
        <taxon>Burkholderiales</taxon>
        <taxon>Sphaerotilaceae</taxon>
        <taxon>Piscinibacter</taxon>
    </lineage>
</organism>
<dbReference type="EMBL" id="CP015118">
    <property type="protein sequence ID" value="ARN21863.1"/>
    <property type="molecule type" value="Genomic_DNA"/>
</dbReference>
<evidence type="ECO:0000313" key="2">
    <source>
        <dbReference type="Proteomes" id="UP000193427"/>
    </source>
</evidence>
<name>A0A1W6LCA8_9BURK</name>
<dbReference type="InterPro" id="IPR005133">
    <property type="entry name" value="PhaG_MnhG_YufB"/>
</dbReference>
<gene>
    <name evidence="1" type="ORF">A4W93_19250</name>
</gene>
<dbReference type="KEGG" id="rgu:A4W93_19250"/>
<protein>
    <submittedName>
        <fullName evidence="1">Na+/H+ antiporter subunit G</fullName>
    </submittedName>
</protein>
<dbReference type="PANTHER" id="PTHR34703">
    <property type="entry name" value="ANTIPORTER SUBUNIT MNHG2-RELATED"/>
    <property type="match status" value="1"/>
</dbReference>
<dbReference type="Pfam" id="PF03334">
    <property type="entry name" value="PhaG_MnhG_YufB"/>
    <property type="match status" value="1"/>
</dbReference>
<dbReference type="RefSeq" id="WP_085752158.1">
    <property type="nucleotide sequence ID" value="NZ_BSPR01000006.1"/>
</dbReference>
<sequence length="112" mass="12011">MNAVPLWAEAIVALLIVTGALFALVGMWGLLRLPDFFLRMHSPALASTIGAWCLAGASVLYFSMLEGRPVLHVWLIPVFLSITVPITTSLLARAGVFRAREAGEKQVPPAVG</sequence>
<dbReference type="NCBIfam" id="NF009315">
    <property type="entry name" value="PRK12674.1-4"/>
    <property type="match status" value="1"/>
</dbReference>
<dbReference type="STRING" id="946333.A4W93_19250"/>